<dbReference type="Pfam" id="PF02588">
    <property type="entry name" value="YitT_membrane"/>
    <property type="match status" value="1"/>
</dbReference>
<dbReference type="InterPro" id="IPR019264">
    <property type="entry name" value="DUF2179"/>
</dbReference>
<keyword evidence="3 6" id="KW-0812">Transmembrane</keyword>
<reference evidence="8 9" key="1">
    <citation type="submission" date="2019-03" db="EMBL/GenBank/DDBJ databases">
        <title>Genomic Encyclopedia of Type Strains, Phase IV (KMG-IV): sequencing the most valuable type-strain genomes for metagenomic binning, comparative biology and taxonomic classification.</title>
        <authorList>
            <person name="Goeker M."/>
        </authorList>
    </citation>
    <scope>NUCLEOTIDE SEQUENCE [LARGE SCALE GENOMIC DNA]</scope>
    <source>
        <strain evidence="8 9">DSM 28867</strain>
    </source>
</reference>
<proteinExistence type="predicted"/>
<dbReference type="PANTHER" id="PTHR33545:SF5">
    <property type="entry name" value="UPF0750 MEMBRANE PROTEIN YITT"/>
    <property type="match status" value="1"/>
</dbReference>
<dbReference type="OrthoDB" id="1758221at2"/>
<gene>
    <name evidence="8" type="ORF">EDD63_1031</name>
</gene>
<feature type="domain" description="DUF2179" evidence="7">
    <location>
        <begin position="222"/>
        <end position="276"/>
    </location>
</feature>
<feature type="transmembrane region" description="Helical" evidence="6">
    <location>
        <begin position="12"/>
        <end position="29"/>
    </location>
</feature>
<keyword evidence="9" id="KW-1185">Reference proteome</keyword>
<feature type="transmembrane region" description="Helical" evidence="6">
    <location>
        <begin position="109"/>
        <end position="129"/>
    </location>
</feature>
<dbReference type="InterPro" id="IPR051461">
    <property type="entry name" value="UPF0750_membrane"/>
</dbReference>
<evidence type="ECO:0000313" key="8">
    <source>
        <dbReference type="EMBL" id="TDW25714.1"/>
    </source>
</evidence>
<evidence type="ECO:0000259" key="7">
    <source>
        <dbReference type="Pfam" id="PF10035"/>
    </source>
</evidence>
<sequence length="283" mass="30356">MSKKEIVNDVGMMLLGNILLAIGVAFFIVPNDILSGGVAGIAVAVAPIVPINVNDIITILTISLFLIGGAFLGRNFMIKSALSSILYPVLVHVFGLIAAKYTITTDPILASIYAGVFVGGGLGFVFRTGASTGGMDIPPLIIHKYTNIPVSRLVLITDALTVLLGMSIHGIEPALIGLISVYVSSLMVEKTMLLGMAEAQNVMIISDHTDTIIEQIYEQLDRGATIVNAKGAYTREDRYMIMVVILKKQLPLLTRIIEHVDPSAFMIVNNVNEVHGEGFTYNG</sequence>
<evidence type="ECO:0000256" key="5">
    <source>
        <dbReference type="ARBA" id="ARBA00023136"/>
    </source>
</evidence>
<evidence type="ECO:0000256" key="4">
    <source>
        <dbReference type="ARBA" id="ARBA00022989"/>
    </source>
</evidence>
<feature type="transmembrane region" description="Helical" evidence="6">
    <location>
        <begin position="56"/>
        <end position="73"/>
    </location>
</feature>
<evidence type="ECO:0000256" key="2">
    <source>
        <dbReference type="ARBA" id="ARBA00022475"/>
    </source>
</evidence>
<protein>
    <submittedName>
        <fullName evidence="8">Uncharacterized membrane-anchored protein YitT (DUF2179 family)</fullName>
    </submittedName>
</protein>
<evidence type="ECO:0000256" key="3">
    <source>
        <dbReference type="ARBA" id="ARBA00022692"/>
    </source>
</evidence>
<evidence type="ECO:0000313" key="9">
    <source>
        <dbReference type="Proteomes" id="UP000294743"/>
    </source>
</evidence>
<dbReference type="PANTHER" id="PTHR33545">
    <property type="entry name" value="UPF0750 MEMBRANE PROTEIN YITT-RELATED"/>
    <property type="match status" value="1"/>
</dbReference>
<dbReference type="Proteomes" id="UP000294743">
    <property type="component" value="Unassembled WGS sequence"/>
</dbReference>
<dbReference type="PIRSF" id="PIRSF006483">
    <property type="entry name" value="Membrane_protein_YitT"/>
    <property type="match status" value="1"/>
</dbReference>
<organism evidence="8 9">
    <name type="scientific">Breznakia blatticola</name>
    <dbReference type="NCBI Taxonomy" id="1754012"/>
    <lineage>
        <taxon>Bacteria</taxon>
        <taxon>Bacillati</taxon>
        <taxon>Bacillota</taxon>
        <taxon>Erysipelotrichia</taxon>
        <taxon>Erysipelotrichales</taxon>
        <taxon>Erysipelotrichaceae</taxon>
        <taxon>Breznakia</taxon>
    </lineage>
</organism>
<dbReference type="RefSeq" id="WP_134167736.1">
    <property type="nucleotide sequence ID" value="NZ_SODD01000003.1"/>
</dbReference>
<comment type="subcellular location">
    <subcellularLocation>
        <location evidence="1">Cell membrane</location>
        <topology evidence="1">Multi-pass membrane protein</topology>
    </subcellularLocation>
</comment>
<dbReference type="GO" id="GO:0005886">
    <property type="term" value="C:plasma membrane"/>
    <property type="evidence" value="ECO:0007669"/>
    <property type="project" value="UniProtKB-SubCell"/>
</dbReference>
<dbReference type="Pfam" id="PF10035">
    <property type="entry name" value="DUF2179"/>
    <property type="match status" value="1"/>
</dbReference>
<accession>A0A4R8A4Z9</accession>
<comment type="caution">
    <text evidence="8">The sequence shown here is derived from an EMBL/GenBank/DDBJ whole genome shotgun (WGS) entry which is preliminary data.</text>
</comment>
<name>A0A4R8A4Z9_9FIRM</name>
<feature type="transmembrane region" description="Helical" evidence="6">
    <location>
        <begin position="85"/>
        <end position="103"/>
    </location>
</feature>
<dbReference type="AlphaFoldDB" id="A0A4R8A4Z9"/>
<evidence type="ECO:0000256" key="1">
    <source>
        <dbReference type="ARBA" id="ARBA00004651"/>
    </source>
</evidence>
<dbReference type="EMBL" id="SODD01000003">
    <property type="protein sequence ID" value="TDW25714.1"/>
    <property type="molecule type" value="Genomic_DNA"/>
</dbReference>
<evidence type="ECO:0000256" key="6">
    <source>
        <dbReference type="SAM" id="Phobius"/>
    </source>
</evidence>
<keyword evidence="5 6" id="KW-0472">Membrane</keyword>
<keyword evidence="2" id="KW-1003">Cell membrane</keyword>
<dbReference type="Gene3D" id="3.30.70.120">
    <property type="match status" value="1"/>
</dbReference>
<keyword evidence="4 6" id="KW-1133">Transmembrane helix</keyword>
<dbReference type="InterPro" id="IPR003740">
    <property type="entry name" value="YitT"/>
</dbReference>
<dbReference type="CDD" id="cd16380">
    <property type="entry name" value="YitT_C"/>
    <property type="match status" value="1"/>
</dbReference>
<dbReference type="InterPro" id="IPR015867">
    <property type="entry name" value="N-reg_PII/ATP_PRibTrfase_C"/>
</dbReference>